<dbReference type="InterPro" id="IPR051836">
    <property type="entry name" value="Kremen_rcpt"/>
</dbReference>
<keyword evidence="2" id="KW-0812">Transmembrane</keyword>
<gene>
    <name evidence="10" type="ORF">LTR78_007177</name>
</gene>
<comment type="subcellular location">
    <subcellularLocation>
        <location evidence="1">Membrane</location>
        <topology evidence="1">Single-pass membrane protein</topology>
    </subcellularLocation>
</comment>
<comment type="caution">
    <text evidence="10">The sequence shown here is derived from an EMBL/GenBank/DDBJ whole genome shotgun (WGS) entry which is preliminary data.</text>
</comment>
<dbReference type="Proteomes" id="UP001274830">
    <property type="component" value="Unassembled WGS sequence"/>
</dbReference>
<feature type="domain" description="WSC" evidence="9">
    <location>
        <begin position="278"/>
        <end position="375"/>
    </location>
</feature>
<evidence type="ECO:0000313" key="11">
    <source>
        <dbReference type="Proteomes" id="UP001274830"/>
    </source>
</evidence>
<keyword evidence="6" id="KW-0325">Glycoprotein</keyword>
<proteinExistence type="predicted"/>
<evidence type="ECO:0000313" key="10">
    <source>
        <dbReference type="EMBL" id="KAK3673066.1"/>
    </source>
</evidence>
<evidence type="ECO:0000256" key="1">
    <source>
        <dbReference type="ARBA" id="ARBA00004167"/>
    </source>
</evidence>
<evidence type="ECO:0000259" key="9">
    <source>
        <dbReference type="PROSITE" id="PS51212"/>
    </source>
</evidence>
<keyword evidence="11" id="KW-1185">Reference proteome</keyword>
<keyword evidence="4" id="KW-1133">Transmembrane helix</keyword>
<accession>A0AAE1BYY0</accession>
<dbReference type="InterPro" id="IPR002889">
    <property type="entry name" value="WSC_carb-bd"/>
</dbReference>
<name>A0AAE1BYY0_9PEZI</name>
<dbReference type="AlphaFoldDB" id="A0AAE1BYY0"/>
<evidence type="ECO:0000256" key="7">
    <source>
        <dbReference type="SAM" id="MobiDB-lite"/>
    </source>
</evidence>
<evidence type="ECO:0000256" key="3">
    <source>
        <dbReference type="ARBA" id="ARBA00022729"/>
    </source>
</evidence>
<evidence type="ECO:0000256" key="6">
    <source>
        <dbReference type="ARBA" id="ARBA00023180"/>
    </source>
</evidence>
<dbReference type="PROSITE" id="PS51212">
    <property type="entry name" value="WSC"/>
    <property type="match status" value="3"/>
</dbReference>
<feature type="signal peptide" evidence="8">
    <location>
        <begin position="1"/>
        <end position="18"/>
    </location>
</feature>
<feature type="region of interest" description="Disordered" evidence="7">
    <location>
        <begin position="249"/>
        <end position="268"/>
    </location>
</feature>
<evidence type="ECO:0000256" key="8">
    <source>
        <dbReference type="SAM" id="SignalP"/>
    </source>
</evidence>
<dbReference type="PANTHER" id="PTHR24269">
    <property type="entry name" value="KREMEN PROTEIN"/>
    <property type="match status" value="1"/>
</dbReference>
<dbReference type="Pfam" id="PF01822">
    <property type="entry name" value="WSC"/>
    <property type="match status" value="3"/>
</dbReference>
<evidence type="ECO:0000256" key="4">
    <source>
        <dbReference type="ARBA" id="ARBA00022989"/>
    </source>
</evidence>
<feature type="domain" description="WSC" evidence="9">
    <location>
        <begin position="36"/>
        <end position="127"/>
    </location>
</feature>
<keyword evidence="5" id="KW-0472">Membrane</keyword>
<dbReference type="SMART" id="SM00321">
    <property type="entry name" value="WSC"/>
    <property type="match status" value="3"/>
</dbReference>
<evidence type="ECO:0000256" key="5">
    <source>
        <dbReference type="ARBA" id="ARBA00023136"/>
    </source>
</evidence>
<dbReference type="PANTHER" id="PTHR24269:SF16">
    <property type="entry name" value="PROTEIN SLG1"/>
    <property type="match status" value="1"/>
</dbReference>
<keyword evidence="3 8" id="KW-0732">Signal</keyword>
<sequence length="380" mass="39138">MLAHFVLSLLGSSLLAQGAVLNHKQQPRDTTDAAAQWAPQGCWSDNRHNRTLAALGDAGTNVTNVKCQSRCAGYRYAGTEYSGECYCGDYLNSITSPLSDLACYMTCTGDDTETCGGPNALSLYWDGQAAPASTPISVNAGVDGWTSQGCYTDQVGSRTLSNGVATPRGASSLTVQLCVDTCGSAGYTLAGVEYSGECYCGNSTSTGAVAEDQSACNMPCYGNGSEYCGGANAINLYSFAIAPPANTSTSASSATATPTATQSTSATPTMVTSGLPDGYTYQGCWADLTNGRILSVQQPDSATLTPASCVSTCYTAGYSYAGVEWSKQCFCGKAIVNGGYQAVSSYALQNCHVACTGDTTQGCGGSRLMALYYSNATTSS</sequence>
<feature type="domain" description="WSC" evidence="9">
    <location>
        <begin position="144"/>
        <end position="240"/>
    </location>
</feature>
<dbReference type="GO" id="GO:0005886">
    <property type="term" value="C:plasma membrane"/>
    <property type="evidence" value="ECO:0007669"/>
    <property type="project" value="TreeGrafter"/>
</dbReference>
<protein>
    <recommendedName>
        <fullName evidence="9">WSC domain-containing protein</fullName>
    </recommendedName>
</protein>
<evidence type="ECO:0000256" key="2">
    <source>
        <dbReference type="ARBA" id="ARBA00022692"/>
    </source>
</evidence>
<feature type="chain" id="PRO_5042208139" description="WSC domain-containing protein" evidence="8">
    <location>
        <begin position="19"/>
        <end position="380"/>
    </location>
</feature>
<organism evidence="10 11">
    <name type="scientific">Recurvomyces mirabilis</name>
    <dbReference type="NCBI Taxonomy" id="574656"/>
    <lineage>
        <taxon>Eukaryota</taxon>
        <taxon>Fungi</taxon>
        <taxon>Dikarya</taxon>
        <taxon>Ascomycota</taxon>
        <taxon>Pezizomycotina</taxon>
        <taxon>Dothideomycetes</taxon>
        <taxon>Dothideomycetidae</taxon>
        <taxon>Mycosphaerellales</taxon>
        <taxon>Teratosphaeriaceae</taxon>
        <taxon>Recurvomyces</taxon>
    </lineage>
</organism>
<dbReference type="EMBL" id="JAUTXT010000028">
    <property type="protein sequence ID" value="KAK3673066.1"/>
    <property type="molecule type" value="Genomic_DNA"/>
</dbReference>
<reference evidence="10" key="1">
    <citation type="submission" date="2023-07" db="EMBL/GenBank/DDBJ databases">
        <title>Black Yeasts Isolated from many extreme environments.</title>
        <authorList>
            <person name="Coleine C."/>
            <person name="Stajich J.E."/>
            <person name="Selbmann L."/>
        </authorList>
    </citation>
    <scope>NUCLEOTIDE SEQUENCE</scope>
    <source>
        <strain evidence="10">CCFEE 5485</strain>
    </source>
</reference>